<evidence type="ECO:0000313" key="6">
    <source>
        <dbReference type="Proteomes" id="UP000230002"/>
    </source>
</evidence>
<feature type="compositionally biased region" description="Basic and acidic residues" evidence="1">
    <location>
        <begin position="467"/>
        <end position="477"/>
    </location>
</feature>
<dbReference type="STRING" id="1077348.A0A2G8RY43"/>
<keyword evidence="6" id="KW-1185">Reference proteome</keyword>
<proteinExistence type="predicted"/>
<name>A0A2G8RY43_9APHY</name>
<dbReference type="EMBL" id="AYKW01000045">
    <property type="protein sequence ID" value="PIL26407.1"/>
    <property type="molecule type" value="Genomic_DNA"/>
</dbReference>
<feature type="region of interest" description="Disordered" evidence="1">
    <location>
        <begin position="1"/>
        <end position="477"/>
    </location>
</feature>
<dbReference type="Proteomes" id="UP000230002">
    <property type="component" value="Unassembled WGS sequence"/>
</dbReference>
<feature type="domain" description="DUF6532" evidence="2">
    <location>
        <begin position="585"/>
        <end position="797"/>
    </location>
</feature>
<evidence type="ECO:0000256" key="1">
    <source>
        <dbReference type="SAM" id="MobiDB-lite"/>
    </source>
</evidence>
<sequence length="839" mass="93912">MGRGSGGRSVEDDHPTTQRSPRPVRRATQKPPVWEDMIPKERKSKTNRGDDGKDGKKKAVKDKSKSKEKTRAPQRSVASQFQAPSMNTNTSEDEAVGSETAAGKTTKFGKSPKADSTVESEGKPAKKNKGKSRQIIESSSSSGTDSSSDEGDDEEEDESSSSGLEDLEKKDPGALKAKFDGERPAWVDDDPQPYSRQKDPQDESQDNYGFDDQQDGVGSPSGPSFRSPAGSPAPSPLRVNQALIISQSRSRSRSHSYSHSNSRSDSRPRRPRSRSGSRPHPRSRSRSHSRSPRPAPRSSRSRSDPAPAAKHARDESSDEGLKQAPPAKKKGKTSHVGKTPVKTNERNQRTPASDEAKARSREKEAEHDRTRRRARELEKEREKSKRKEQVRRHQAREENNHQRHKEPRSHVREDISGNESSADEDDKGRKKMKPREKAKVKEQVQRTHGRQTSKKQMDASRAGPSDAGKERGRSLVRLRDPDAYESTRILDSSTMMVATQVPTGTAPHCALQNVGDGIVARMLSPLIISNYLMLTFYLQDASDLLSESSDDDDNEDPRIDIVWYGSNRPNLTDQYPRVYRVTRRTIRECEPNVCLLNAFPDEDANFARPLLIKHATTLGYKDMVKKLKSNKETDEFYHRKLCAIASQRVNLIRGKVKKACQRQVKTVYGLTVGDSEKITWLLDGIAYIFPHKYEVFVHKDRTVKGEGAFSLPIFEDMLSDAFFSKKGSFGFRIMPRFTSSDPENPEEKEIPAAMLALVSTAIYASIEDYKHAPYEAGKFEVNSYLHVYKQNIAALDAIKTGNLEAYHALLHGLYTRIVGGSARPVSKKSYLNVAGMTRR</sequence>
<feature type="compositionally biased region" description="Basic and acidic residues" evidence="1">
    <location>
        <begin position="166"/>
        <end position="186"/>
    </location>
</feature>
<feature type="compositionally biased region" description="Basic and acidic residues" evidence="1">
    <location>
        <begin position="343"/>
        <end position="387"/>
    </location>
</feature>
<feature type="compositionally biased region" description="Low complexity" evidence="1">
    <location>
        <begin position="137"/>
        <end position="146"/>
    </location>
</feature>
<organism evidence="5 6">
    <name type="scientific">Ganoderma sinense ZZ0214-1</name>
    <dbReference type="NCBI Taxonomy" id="1077348"/>
    <lineage>
        <taxon>Eukaryota</taxon>
        <taxon>Fungi</taxon>
        <taxon>Dikarya</taxon>
        <taxon>Basidiomycota</taxon>
        <taxon>Agaricomycotina</taxon>
        <taxon>Agaricomycetes</taxon>
        <taxon>Polyporales</taxon>
        <taxon>Polyporaceae</taxon>
        <taxon>Ganoderma</taxon>
    </lineage>
</organism>
<feature type="compositionally biased region" description="Basic and acidic residues" evidence="1">
    <location>
        <begin position="435"/>
        <end position="445"/>
    </location>
</feature>
<feature type="compositionally biased region" description="Basic and acidic residues" evidence="1">
    <location>
        <begin position="311"/>
        <end position="321"/>
    </location>
</feature>
<evidence type="ECO:0000259" key="2">
    <source>
        <dbReference type="Pfam" id="PF20149"/>
    </source>
</evidence>
<reference evidence="5 6" key="1">
    <citation type="journal article" date="2015" name="Sci. Rep.">
        <title>Chromosome-level genome map provides insights into diverse defense mechanisms in the medicinal fungus Ganoderma sinense.</title>
        <authorList>
            <person name="Zhu Y."/>
            <person name="Xu J."/>
            <person name="Sun C."/>
            <person name="Zhou S."/>
            <person name="Xu H."/>
            <person name="Nelson D.R."/>
            <person name="Qian J."/>
            <person name="Song J."/>
            <person name="Luo H."/>
            <person name="Xiang L."/>
            <person name="Li Y."/>
            <person name="Xu Z."/>
            <person name="Ji A."/>
            <person name="Wang L."/>
            <person name="Lu S."/>
            <person name="Hayward A."/>
            <person name="Sun W."/>
            <person name="Li X."/>
            <person name="Schwartz D.C."/>
            <person name="Wang Y."/>
            <person name="Chen S."/>
        </authorList>
    </citation>
    <scope>NUCLEOTIDE SEQUENCE [LARGE SCALE GENOMIC DNA]</scope>
    <source>
        <strain evidence="5 6">ZZ0214-1</strain>
    </source>
</reference>
<feature type="compositionally biased region" description="Acidic residues" evidence="1">
    <location>
        <begin position="147"/>
        <end position="159"/>
    </location>
</feature>
<feature type="compositionally biased region" description="Basic residues" evidence="1">
    <location>
        <begin position="269"/>
        <end position="291"/>
    </location>
</feature>
<feature type="compositionally biased region" description="Polar residues" evidence="1">
    <location>
        <begin position="76"/>
        <end position="90"/>
    </location>
</feature>
<gene>
    <name evidence="3" type="ORF">GSI_12160</name>
    <name evidence="4" type="ORF">GSI_12162</name>
    <name evidence="5" type="ORF">GSI_12164</name>
</gene>
<feature type="compositionally biased region" description="Basic and acidic residues" evidence="1">
    <location>
        <begin position="61"/>
        <end position="71"/>
    </location>
</feature>
<dbReference type="EMBL" id="AYKW01000045">
    <property type="protein sequence ID" value="PIL26403.1"/>
    <property type="molecule type" value="Genomic_DNA"/>
</dbReference>
<accession>A0A2G8RY43</accession>
<comment type="caution">
    <text evidence="5">The sequence shown here is derived from an EMBL/GenBank/DDBJ whole genome shotgun (WGS) entry which is preliminary data.</text>
</comment>
<dbReference type="OrthoDB" id="2749024at2759"/>
<dbReference type="AlphaFoldDB" id="A0A2G8RY43"/>
<dbReference type="EMBL" id="AYKW01000045">
    <property type="protein sequence ID" value="PIL26405.1"/>
    <property type="molecule type" value="Genomic_DNA"/>
</dbReference>
<dbReference type="InterPro" id="IPR045341">
    <property type="entry name" value="DUF6532"/>
</dbReference>
<dbReference type="Pfam" id="PF20149">
    <property type="entry name" value="DUF6532"/>
    <property type="match status" value="1"/>
</dbReference>
<protein>
    <recommendedName>
        <fullName evidence="2">DUF6532 domain-containing protein</fullName>
    </recommendedName>
</protein>
<evidence type="ECO:0000313" key="3">
    <source>
        <dbReference type="EMBL" id="PIL26403.1"/>
    </source>
</evidence>
<evidence type="ECO:0000313" key="5">
    <source>
        <dbReference type="EMBL" id="PIL26407.1"/>
    </source>
</evidence>
<evidence type="ECO:0000313" key="4">
    <source>
        <dbReference type="EMBL" id="PIL26405.1"/>
    </source>
</evidence>